<sequence length="535" mass="59236">MSTTAAHDDVTVEPDHTGDGPPVDLSVLQDRIPDWLRLSRAAALLTAVLGVVFVLASYHPLWHTDVWGHLSYGRWIWQHGGLPSTEPLLPLCEGVPMVDPAWLTQLVAFGAYSALGVTALQFLFAASITIASALLAAAVWNRSGSMLAALVGMGAALWANYQQLLVARPQLAGLVGFSAVLVIATSSRHRRSDLFVVPAIFAIWANLHGSFPVGLALLGLLFLGRAVDVLRRTRTLRAVLHDRQTRRLLLLTELAAAAVLINPYGFKLYLAVVAISQNPNLQDLIEWDPLTLRMSQGRAAAVVSLALIVLYRLSPRRVSAGEVIALVVFGAATLWSSRMIHWWAPLAGFYLALHLAAVLRKYRGRYPAESPATGLWSLVSVGLIWIFFAYTPFGYQVLHGRKMSEEQQGARFRKSVSRLTPIAATEYLHRNTPEGQVFNTYEWGDYLLWAGPSDLQLFVNSHAHLVPEEVWQDYLRISSAASGWDDKLDRYGVNAVVVDKRGRENLIRRLKQESATWKIGYEDNISAVFLRRNPV</sequence>
<gene>
    <name evidence="3" type="ORF">Mal4_35080</name>
</gene>
<protein>
    <recommendedName>
        <fullName evidence="5">Glycosyltransferase RgtA/B/C/D-like domain-containing protein</fullName>
    </recommendedName>
</protein>
<keyword evidence="2" id="KW-0812">Transmembrane</keyword>
<feature type="transmembrane region" description="Helical" evidence="2">
    <location>
        <begin position="167"/>
        <end position="185"/>
    </location>
</feature>
<keyword evidence="4" id="KW-1185">Reference proteome</keyword>
<evidence type="ECO:0000256" key="2">
    <source>
        <dbReference type="SAM" id="Phobius"/>
    </source>
</evidence>
<organism evidence="3 4">
    <name type="scientific">Maioricimonas rarisocia</name>
    <dbReference type="NCBI Taxonomy" id="2528026"/>
    <lineage>
        <taxon>Bacteria</taxon>
        <taxon>Pseudomonadati</taxon>
        <taxon>Planctomycetota</taxon>
        <taxon>Planctomycetia</taxon>
        <taxon>Planctomycetales</taxon>
        <taxon>Planctomycetaceae</taxon>
        <taxon>Maioricimonas</taxon>
    </lineage>
</organism>
<dbReference type="Proteomes" id="UP000320496">
    <property type="component" value="Chromosome"/>
</dbReference>
<feature type="transmembrane region" description="Helical" evidence="2">
    <location>
        <begin position="41"/>
        <end position="61"/>
    </location>
</feature>
<feature type="transmembrane region" description="Helical" evidence="2">
    <location>
        <begin position="374"/>
        <end position="395"/>
    </location>
</feature>
<dbReference type="EMBL" id="CP036275">
    <property type="protein sequence ID" value="QDU39172.1"/>
    <property type="molecule type" value="Genomic_DNA"/>
</dbReference>
<feature type="transmembrane region" description="Helical" evidence="2">
    <location>
        <begin position="318"/>
        <end position="336"/>
    </location>
</feature>
<dbReference type="OrthoDB" id="9786218at2"/>
<accession>A0A517Z9K8</accession>
<feature type="transmembrane region" description="Helical" evidence="2">
    <location>
        <begin position="295"/>
        <end position="311"/>
    </location>
</feature>
<reference evidence="3 4" key="1">
    <citation type="submission" date="2019-02" db="EMBL/GenBank/DDBJ databases">
        <title>Deep-cultivation of Planctomycetes and their phenomic and genomic characterization uncovers novel biology.</title>
        <authorList>
            <person name="Wiegand S."/>
            <person name="Jogler M."/>
            <person name="Boedeker C."/>
            <person name="Pinto D."/>
            <person name="Vollmers J."/>
            <person name="Rivas-Marin E."/>
            <person name="Kohn T."/>
            <person name="Peeters S.H."/>
            <person name="Heuer A."/>
            <person name="Rast P."/>
            <person name="Oberbeckmann S."/>
            <person name="Bunk B."/>
            <person name="Jeske O."/>
            <person name="Meyerdierks A."/>
            <person name="Storesund J.E."/>
            <person name="Kallscheuer N."/>
            <person name="Luecker S."/>
            <person name="Lage O.M."/>
            <person name="Pohl T."/>
            <person name="Merkel B.J."/>
            <person name="Hornburger P."/>
            <person name="Mueller R.-W."/>
            <person name="Bruemmer F."/>
            <person name="Labrenz M."/>
            <person name="Spormann A.M."/>
            <person name="Op den Camp H."/>
            <person name="Overmann J."/>
            <person name="Amann R."/>
            <person name="Jetten M.S.M."/>
            <person name="Mascher T."/>
            <person name="Medema M.H."/>
            <person name="Devos D.P."/>
            <person name="Kaster A.-K."/>
            <person name="Ovreas L."/>
            <person name="Rohde M."/>
            <person name="Galperin M.Y."/>
            <person name="Jogler C."/>
        </authorList>
    </citation>
    <scope>NUCLEOTIDE SEQUENCE [LARGE SCALE GENOMIC DNA]</scope>
    <source>
        <strain evidence="3 4">Mal4</strain>
    </source>
</reference>
<proteinExistence type="predicted"/>
<feature type="transmembrane region" description="Helical" evidence="2">
    <location>
        <begin position="250"/>
        <end position="275"/>
    </location>
</feature>
<dbReference type="KEGG" id="mri:Mal4_35080"/>
<evidence type="ECO:0008006" key="5">
    <source>
        <dbReference type="Google" id="ProtNLM"/>
    </source>
</evidence>
<feature type="compositionally biased region" description="Basic and acidic residues" evidence="1">
    <location>
        <begin position="1"/>
        <end position="18"/>
    </location>
</feature>
<keyword evidence="2" id="KW-1133">Transmembrane helix</keyword>
<feature type="region of interest" description="Disordered" evidence="1">
    <location>
        <begin position="1"/>
        <end position="23"/>
    </location>
</feature>
<feature type="transmembrane region" description="Helical" evidence="2">
    <location>
        <begin position="342"/>
        <end position="362"/>
    </location>
</feature>
<evidence type="ECO:0000256" key="1">
    <source>
        <dbReference type="SAM" id="MobiDB-lite"/>
    </source>
</evidence>
<evidence type="ECO:0000313" key="4">
    <source>
        <dbReference type="Proteomes" id="UP000320496"/>
    </source>
</evidence>
<name>A0A517Z9K8_9PLAN</name>
<keyword evidence="2" id="KW-0472">Membrane</keyword>
<dbReference type="AlphaFoldDB" id="A0A517Z9K8"/>
<evidence type="ECO:0000313" key="3">
    <source>
        <dbReference type="EMBL" id="QDU39172.1"/>
    </source>
</evidence>
<dbReference type="RefSeq" id="WP_145370382.1">
    <property type="nucleotide sequence ID" value="NZ_CP036275.1"/>
</dbReference>
<feature type="transmembrane region" description="Helical" evidence="2">
    <location>
        <begin position="109"/>
        <end position="137"/>
    </location>
</feature>